<evidence type="ECO:0000256" key="2">
    <source>
        <dbReference type="ARBA" id="ARBA00022741"/>
    </source>
</evidence>
<dbReference type="PROSITE" id="PS51194">
    <property type="entry name" value="HELICASE_CTER"/>
    <property type="match status" value="1"/>
</dbReference>
<feature type="domain" description="Helicase C-terminal" evidence="6">
    <location>
        <begin position="1"/>
        <end position="132"/>
    </location>
</feature>
<accession>A0A2S2NVA8</accession>
<protein>
    <recommendedName>
        <fullName evidence="1">RNA helicase</fullName>
        <ecNumber evidence="1">3.6.4.13</ecNumber>
    </recommendedName>
</protein>
<evidence type="ECO:0000313" key="7">
    <source>
        <dbReference type="EMBL" id="MBY20982.1"/>
    </source>
</evidence>
<gene>
    <name evidence="7" type="primary">vas_0</name>
    <name evidence="7" type="ORF">g.114054</name>
</gene>
<dbReference type="EMBL" id="GGMR01008363">
    <property type="protein sequence ID" value="MBY20982.1"/>
    <property type="molecule type" value="Transcribed_RNA"/>
</dbReference>
<dbReference type="GO" id="GO:0031047">
    <property type="term" value="P:regulatory ncRNA-mediated gene silencing"/>
    <property type="evidence" value="ECO:0007669"/>
    <property type="project" value="UniProtKB-ARBA"/>
</dbReference>
<evidence type="ECO:0000256" key="4">
    <source>
        <dbReference type="ARBA" id="ARBA00022806"/>
    </source>
</evidence>
<keyword evidence="4 7" id="KW-0347">Helicase</keyword>
<keyword evidence="5" id="KW-0067">ATP-binding</keyword>
<dbReference type="InterPro" id="IPR001650">
    <property type="entry name" value="Helicase_C-like"/>
</dbReference>
<sequence length="172" mass="19212">MVFVEQKRNADFIAAFLSEKDYPTTSIHGDREQPEREQALRDFKNNKMKILVATAVAARGLDIKGVNCVINFDMPSSIDEYVHRIGRTGRLGNSGRAVSFYDSSSDNNLSSELVRILKQAEQEVPSFLDGGGSYGGNSYGGSSKACNDVRETSVNIFWPLLKYYIMQLFTFC</sequence>
<name>A0A2S2NVA8_SCHGA</name>
<dbReference type="GO" id="GO:0003724">
    <property type="term" value="F:RNA helicase activity"/>
    <property type="evidence" value="ECO:0007669"/>
    <property type="project" value="UniProtKB-EC"/>
</dbReference>
<evidence type="ECO:0000256" key="5">
    <source>
        <dbReference type="ARBA" id="ARBA00022840"/>
    </source>
</evidence>
<reference evidence="7" key="1">
    <citation type="submission" date="2018-04" db="EMBL/GenBank/DDBJ databases">
        <title>Transcriptome of Schizaphis graminum biotype I.</title>
        <authorList>
            <person name="Scully E.D."/>
            <person name="Geib S.M."/>
            <person name="Palmer N.A."/>
            <person name="Koch K."/>
            <person name="Bradshaw J."/>
            <person name="Heng-Moss T."/>
            <person name="Sarath G."/>
        </authorList>
    </citation>
    <scope>NUCLEOTIDE SEQUENCE</scope>
</reference>
<dbReference type="GO" id="GO:0016787">
    <property type="term" value="F:hydrolase activity"/>
    <property type="evidence" value="ECO:0007669"/>
    <property type="project" value="UniProtKB-KW"/>
</dbReference>
<dbReference type="EC" id="3.6.4.13" evidence="1"/>
<dbReference type="FunFam" id="3.40.50.300:FF:000008">
    <property type="entry name" value="ATP-dependent RNA helicase RhlB"/>
    <property type="match status" value="1"/>
</dbReference>
<dbReference type="Gene3D" id="3.40.50.300">
    <property type="entry name" value="P-loop containing nucleotide triphosphate hydrolases"/>
    <property type="match status" value="1"/>
</dbReference>
<dbReference type="AlphaFoldDB" id="A0A2S2NVA8"/>
<proteinExistence type="predicted"/>
<organism evidence="7">
    <name type="scientific">Schizaphis graminum</name>
    <name type="common">Green bug aphid</name>
    <dbReference type="NCBI Taxonomy" id="13262"/>
    <lineage>
        <taxon>Eukaryota</taxon>
        <taxon>Metazoa</taxon>
        <taxon>Ecdysozoa</taxon>
        <taxon>Arthropoda</taxon>
        <taxon>Hexapoda</taxon>
        <taxon>Insecta</taxon>
        <taxon>Pterygota</taxon>
        <taxon>Neoptera</taxon>
        <taxon>Paraneoptera</taxon>
        <taxon>Hemiptera</taxon>
        <taxon>Sternorrhyncha</taxon>
        <taxon>Aphidomorpha</taxon>
        <taxon>Aphidoidea</taxon>
        <taxon>Aphididae</taxon>
        <taxon>Aphidini</taxon>
        <taxon>Schizaphis</taxon>
    </lineage>
</organism>
<dbReference type="GO" id="GO:0005524">
    <property type="term" value="F:ATP binding"/>
    <property type="evidence" value="ECO:0007669"/>
    <property type="project" value="UniProtKB-KW"/>
</dbReference>
<evidence type="ECO:0000259" key="6">
    <source>
        <dbReference type="PROSITE" id="PS51194"/>
    </source>
</evidence>
<evidence type="ECO:0000256" key="1">
    <source>
        <dbReference type="ARBA" id="ARBA00012552"/>
    </source>
</evidence>
<dbReference type="CDD" id="cd18787">
    <property type="entry name" value="SF2_C_DEAD"/>
    <property type="match status" value="1"/>
</dbReference>
<dbReference type="Pfam" id="PF00271">
    <property type="entry name" value="Helicase_C"/>
    <property type="match status" value="1"/>
</dbReference>
<evidence type="ECO:0000256" key="3">
    <source>
        <dbReference type="ARBA" id="ARBA00022801"/>
    </source>
</evidence>
<keyword evidence="3" id="KW-0378">Hydrolase</keyword>
<keyword evidence="2" id="KW-0547">Nucleotide-binding</keyword>
<dbReference type="PANTHER" id="PTHR47958">
    <property type="entry name" value="ATP-DEPENDENT RNA HELICASE DBP3"/>
    <property type="match status" value="1"/>
</dbReference>
<dbReference type="SMART" id="SM00490">
    <property type="entry name" value="HELICc"/>
    <property type="match status" value="1"/>
</dbReference>
<dbReference type="SUPFAM" id="SSF52540">
    <property type="entry name" value="P-loop containing nucleoside triphosphate hydrolases"/>
    <property type="match status" value="1"/>
</dbReference>
<dbReference type="InterPro" id="IPR027417">
    <property type="entry name" value="P-loop_NTPase"/>
</dbReference>